<organism evidence="2 3">
    <name type="scientific">Emiliania huxleyi (strain CCMP1516)</name>
    <dbReference type="NCBI Taxonomy" id="280463"/>
    <lineage>
        <taxon>Eukaryota</taxon>
        <taxon>Haptista</taxon>
        <taxon>Haptophyta</taxon>
        <taxon>Prymnesiophyceae</taxon>
        <taxon>Isochrysidales</taxon>
        <taxon>Noelaerhabdaceae</taxon>
        <taxon>Emiliania</taxon>
    </lineage>
</organism>
<dbReference type="CDD" id="cd00882">
    <property type="entry name" value="Ras_like_GTPase"/>
    <property type="match status" value="1"/>
</dbReference>
<dbReference type="PaxDb" id="2903-EOD34489"/>
<dbReference type="InterPro" id="IPR006073">
    <property type="entry name" value="GTP-bd"/>
</dbReference>
<name>A0A0D3KFF4_EMIH1</name>
<keyword evidence="3" id="KW-1185">Reference proteome</keyword>
<dbReference type="GeneID" id="17279759"/>
<reference evidence="3" key="1">
    <citation type="journal article" date="2013" name="Nature">
        <title>Pan genome of the phytoplankton Emiliania underpins its global distribution.</title>
        <authorList>
            <person name="Read B.A."/>
            <person name="Kegel J."/>
            <person name="Klute M.J."/>
            <person name="Kuo A."/>
            <person name="Lefebvre S.C."/>
            <person name="Maumus F."/>
            <person name="Mayer C."/>
            <person name="Miller J."/>
            <person name="Monier A."/>
            <person name="Salamov A."/>
            <person name="Young J."/>
            <person name="Aguilar M."/>
            <person name="Claverie J.M."/>
            <person name="Frickenhaus S."/>
            <person name="Gonzalez K."/>
            <person name="Herman E.K."/>
            <person name="Lin Y.C."/>
            <person name="Napier J."/>
            <person name="Ogata H."/>
            <person name="Sarno A.F."/>
            <person name="Shmutz J."/>
            <person name="Schroeder D."/>
            <person name="de Vargas C."/>
            <person name="Verret F."/>
            <person name="von Dassow P."/>
            <person name="Valentin K."/>
            <person name="Van de Peer Y."/>
            <person name="Wheeler G."/>
            <person name="Dacks J.B."/>
            <person name="Delwiche C.F."/>
            <person name="Dyhrman S.T."/>
            <person name="Glockner G."/>
            <person name="John U."/>
            <person name="Richards T."/>
            <person name="Worden A.Z."/>
            <person name="Zhang X."/>
            <person name="Grigoriev I.V."/>
            <person name="Allen A.E."/>
            <person name="Bidle K."/>
            <person name="Borodovsky M."/>
            <person name="Bowler C."/>
            <person name="Brownlee C."/>
            <person name="Cock J.M."/>
            <person name="Elias M."/>
            <person name="Gladyshev V.N."/>
            <person name="Groth M."/>
            <person name="Guda C."/>
            <person name="Hadaegh A."/>
            <person name="Iglesias-Rodriguez M.D."/>
            <person name="Jenkins J."/>
            <person name="Jones B.M."/>
            <person name="Lawson T."/>
            <person name="Leese F."/>
            <person name="Lindquist E."/>
            <person name="Lobanov A."/>
            <person name="Lomsadze A."/>
            <person name="Malik S.B."/>
            <person name="Marsh M.E."/>
            <person name="Mackinder L."/>
            <person name="Mock T."/>
            <person name="Mueller-Roeber B."/>
            <person name="Pagarete A."/>
            <person name="Parker M."/>
            <person name="Probert I."/>
            <person name="Quesneville H."/>
            <person name="Raines C."/>
            <person name="Rensing S.A."/>
            <person name="Riano-Pachon D.M."/>
            <person name="Richier S."/>
            <person name="Rokitta S."/>
            <person name="Shiraiwa Y."/>
            <person name="Soanes D.M."/>
            <person name="van der Giezen M."/>
            <person name="Wahlund T.M."/>
            <person name="Williams B."/>
            <person name="Wilson W."/>
            <person name="Wolfe G."/>
            <person name="Wurch L.L."/>
        </authorList>
    </citation>
    <scope>NUCLEOTIDE SEQUENCE</scope>
</reference>
<dbReference type="HOGENOM" id="CLU_1910612_0_0_1"/>
<accession>A0A0D3KFF4</accession>
<evidence type="ECO:0000313" key="3">
    <source>
        <dbReference type="Proteomes" id="UP000013827"/>
    </source>
</evidence>
<sequence>MRLAALNHSLWKLLAAQYSIGIIGTARLGKSTLVAELSGQNTAAGEGKSCHTHTVHTYENKDALGINIMDFPGVDDLGALEGLFARGSSAVDMLVILADGPKAHVREMVNLLKAVAEERHDQASRPLVHAPRR</sequence>
<dbReference type="EnsemblProtists" id="EOD34489">
    <property type="protein sequence ID" value="EOD34489"/>
    <property type="gene ID" value="EMIHUDRAFT_228684"/>
</dbReference>
<dbReference type="GO" id="GO:0005525">
    <property type="term" value="F:GTP binding"/>
    <property type="evidence" value="ECO:0007669"/>
    <property type="project" value="InterPro"/>
</dbReference>
<reference evidence="2" key="2">
    <citation type="submission" date="2024-10" db="UniProtKB">
        <authorList>
            <consortium name="EnsemblProtists"/>
        </authorList>
    </citation>
    <scope>IDENTIFICATION</scope>
</reference>
<dbReference type="Pfam" id="PF01926">
    <property type="entry name" value="MMR_HSR1"/>
    <property type="match status" value="1"/>
</dbReference>
<dbReference type="AlphaFoldDB" id="A0A0D3KFF4"/>
<dbReference type="RefSeq" id="XP_005786918.1">
    <property type="nucleotide sequence ID" value="XM_005786861.1"/>
</dbReference>
<dbReference type="InterPro" id="IPR027417">
    <property type="entry name" value="P-loop_NTPase"/>
</dbReference>
<dbReference type="SUPFAM" id="SSF52540">
    <property type="entry name" value="P-loop containing nucleoside triphosphate hydrolases"/>
    <property type="match status" value="1"/>
</dbReference>
<dbReference type="KEGG" id="ehx:EMIHUDRAFT_228684"/>
<dbReference type="Proteomes" id="UP000013827">
    <property type="component" value="Unassembled WGS sequence"/>
</dbReference>
<protein>
    <recommendedName>
        <fullName evidence="1">G domain-containing protein</fullName>
    </recommendedName>
</protein>
<evidence type="ECO:0000259" key="1">
    <source>
        <dbReference type="Pfam" id="PF01926"/>
    </source>
</evidence>
<proteinExistence type="predicted"/>
<evidence type="ECO:0000313" key="2">
    <source>
        <dbReference type="EnsemblProtists" id="EOD34489"/>
    </source>
</evidence>
<dbReference type="Gene3D" id="3.40.50.300">
    <property type="entry name" value="P-loop containing nucleotide triphosphate hydrolases"/>
    <property type="match status" value="1"/>
</dbReference>
<feature type="domain" description="G" evidence="1">
    <location>
        <begin position="20"/>
        <end position="116"/>
    </location>
</feature>